<evidence type="ECO:0000313" key="3">
    <source>
        <dbReference type="Proteomes" id="UP000002748"/>
    </source>
</evidence>
<feature type="compositionally biased region" description="Basic and acidic residues" evidence="1">
    <location>
        <begin position="23"/>
        <end position="41"/>
    </location>
</feature>
<evidence type="ECO:0000256" key="1">
    <source>
        <dbReference type="SAM" id="MobiDB-lite"/>
    </source>
</evidence>
<dbReference type="HOGENOM" id="CLU_2514234_0_0_1"/>
<dbReference type="AlphaFoldDB" id="J6F1F9"/>
<sequence length="85" mass="9230">MAEQRDASPPLDDVNVDEARLAEMEAEKNALEKEATPKAEGEADEAMDDDEAPAAVDARSIYVGNVSTPRWVASEEGVWARKEIA</sequence>
<dbReference type="OrthoDB" id="4726at2759"/>
<accession>J6F1F9</accession>
<dbReference type="GeneID" id="25991519"/>
<organism evidence="2 3">
    <name type="scientific">Trichosporon asahii var. asahii (strain ATCC 90039 / CBS 2479 / JCM 2466 / KCTC 7840 / NBRC 103889/ NCYC 2677 / UAMH 7654)</name>
    <name type="common">Yeast</name>
    <dbReference type="NCBI Taxonomy" id="1186058"/>
    <lineage>
        <taxon>Eukaryota</taxon>
        <taxon>Fungi</taxon>
        <taxon>Dikarya</taxon>
        <taxon>Basidiomycota</taxon>
        <taxon>Agaricomycotina</taxon>
        <taxon>Tremellomycetes</taxon>
        <taxon>Trichosporonales</taxon>
        <taxon>Trichosporonaceae</taxon>
        <taxon>Trichosporon</taxon>
    </lineage>
</organism>
<dbReference type="VEuPathDB" id="FungiDB:A1Q1_08007"/>
<dbReference type="RefSeq" id="XP_014181668.1">
    <property type="nucleotide sequence ID" value="XM_014326193.1"/>
</dbReference>
<name>J6F1F9_TRIAS</name>
<protein>
    <submittedName>
        <fullName evidence="2">Uncharacterized protein</fullName>
    </submittedName>
</protein>
<reference evidence="2 3" key="1">
    <citation type="journal article" date="2012" name="Eukaryot. Cell">
        <title>Draft genome sequence of CBS 2479, the standard type strain of Trichosporon asahii.</title>
        <authorList>
            <person name="Yang R.Y."/>
            <person name="Li H.T."/>
            <person name="Zhu H."/>
            <person name="Zhou G.P."/>
            <person name="Wang M."/>
            <person name="Wang L."/>
        </authorList>
    </citation>
    <scope>NUCLEOTIDE SEQUENCE [LARGE SCALE GENOMIC DNA]</scope>
    <source>
        <strain evidence="3">ATCC 90039 / CBS 2479 / JCM 2466 / KCTC 7840 / NCYC 2677 / UAMH 7654</strain>
    </source>
</reference>
<evidence type="ECO:0000313" key="2">
    <source>
        <dbReference type="EMBL" id="EJT50794.1"/>
    </source>
</evidence>
<feature type="compositionally biased region" description="Acidic residues" evidence="1">
    <location>
        <begin position="42"/>
        <end position="51"/>
    </location>
</feature>
<dbReference type="EMBL" id="ALBS01000087">
    <property type="protein sequence ID" value="EJT50794.1"/>
    <property type="molecule type" value="Genomic_DNA"/>
</dbReference>
<dbReference type="Proteomes" id="UP000002748">
    <property type="component" value="Unassembled WGS sequence"/>
</dbReference>
<dbReference type="KEGG" id="tasa:A1Q1_08007"/>
<comment type="caution">
    <text evidence="2">The sequence shown here is derived from an EMBL/GenBank/DDBJ whole genome shotgun (WGS) entry which is preliminary data.</text>
</comment>
<gene>
    <name evidence="2" type="ORF">A1Q1_08007</name>
</gene>
<feature type="region of interest" description="Disordered" evidence="1">
    <location>
        <begin position="23"/>
        <end position="51"/>
    </location>
</feature>
<proteinExistence type="predicted"/>